<dbReference type="InterPro" id="IPR003961">
    <property type="entry name" value="FN3_dom"/>
</dbReference>
<evidence type="ECO:0000259" key="1">
    <source>
        <dbReference type="PROSITE" id="PS50853"/>
    </source>
</evidence>
<dbReference type="EMBL" id="JAHJDP010000104">
    <property type="protein sequence ID" value="MBU2692898.1"/>
    <property type="molecule type" value="Genomic_DNA"/>
</dbReference>
<dbReference type="PROSITE" id="PS50853">
    <property type="entry name" value="FN3"/>
    <property type="match status" value="1"/>
</dbReference>
<name>A0A948RXL2_UNCEI</name>
<protein>
    <submittedName>
        <fullName evidence="2">Fibronectin type III domain-containing protein</fullName>
    </submittedName>
</protein>
<dbReference type="SUPFAM" id="SSF49265">
    <property type="entry name" value="Fibronectin type III"/>
    <property type="match status" value="1"/>
</dbReference>
<dbReference type="CDD" id="cd00063">
    <property type="entry name" value="FN3"/>
    <property type="match status" value="1"/>
</dbReference>
<accession>A0A948RXL2</accession>
<dbReference type="AlphaFoldDB" id="A0A948RXL2"/>
<dbReference type="InterPro" id="IPR036116">
    <property type="entry name" value="FN3_sf"/>
</dbReference>
<dbReference type="SMART" id="SM00060">
    <property type="entry name" value="FN3"/>
    <property type="match status" value="1"/>
</dbReference>
<gene>
    <name evidence="2" type="ORF">KJ970_18415</name>
</gene>
<evidence type="ECO:0000313" key="3">
    <source>
        <dbReference type="Proteomes" id="UP000777784"/>
    </source>
</evidence>
<dbReference type="PROSITE" id="PS51257">
    <property type="entry name" value="PROKAR_LIPOPROTEIN"/>
    <property type="match status" value="1"/>
</dbReference>
<evidence type="ECO:0000313" key="2">
    <source>
        <dbReference type="EMBL" id="MBU2692898.1"/>
    </source>
</evidence>
<proteinExistence type="predicted"/>
<organism evidence="2 3">
    <name type="scientific">Eiseniibacteriota bacterium</name>
    <dbReference type="NCBI Taxonomy" id="2212470"/>
    <lineage>
        <taxon>Bacteria</taxon>
        <taxon>Candidatus Eiseniibacteriota</taxon>
    </lineage>
</organism>
<dbReference type="InterPro" id="IPR013783">
    <property type="entry name" value="Ig-like_fold"/>
</dbReference>
<feature type="domain" description="Fibronectin type-III" evidence="1">
    <location>
        <begin position="125"/>
        <end position="227"/>
    </location>
</feature>
<dbReference type="Gene3D" id="2.60.40.10">
    <property type="entry name" value="Immunoglobulins"/>
    <property type="match status" value="1"/>
</dbReference>
<dbReference type="Pfam" id="PF00041">
    <property type="entry name" value="fn3"/>
    <property type="match status" value="1"/>
</dbReference>
<reference evidence="2" key="1">
    <citation type="submission" date="2021-05" db="EMBL/GenBank/DDBJ databases">
        <title>Energy efficiency and biological interactions define the core microbiome of deep oligotrophic groundwater.</title>
        <authorList>
            <person name="Mehrshad M."/>
            <person name="Lopez-Fernandez M."/>
            <person name="Bell E."/>
            <person name="Bernier-Latmani R."/>
            <person name="Bertilsson S."/>
            <person name="Dopson M."/>
        </authorList>
    </citation>
    <scope>NUCLEOTIDE SEQUENCE</scope>
    <source>
        <strain evidence="2">Modern_marine.mb.64</strain>
    </source>
</reference>
<dbReference type="Proteomes" id="UP000777784">
    <property type="component" value="Unassembled WGS sequence"/>
</dbReference>
<sequence>MRSSFIRVLGFLLILSGGCSLNPERNPQPEPENNPPVISSITITPSRIHRGEQGNLVGVASDEDFDFLLYRWSASYGIFPFRRDIPIVTYRAPDNVSADTVSFFVSDIRDSTVRVQVIRLVNIAPPQNLKASAGTRFVEVTWDPSIDNRLYDFLGYEIYVSERSFNSMPQEDWEAFKIPTDPITDNKYVVRNLEQGTIYYFQVRSLRATGERSYFNGEKDTSPLPQGLGSILREINYPQPYAQGFDFSEGVMRTFRPDDPSIRDGIDLYIGTADPEDGPGPLMFKSPERLAYRHPDWAGRRVQLKPIGDNWFVSETDSSDFVTAVPLTSRSVVAILLPEGHFAKFQVTDSLDTAYPYRQIQYRWAFQTITGYPRF</sequence>
<comment type="caution">
    <text evidence="2">The sequence shown here is derived from an EMBL/GenBank/DDBJ whole genome shotgun (WGS) entry which is preliminary data.</text>
</comment>